<dbReference type="Proteomes" id="UP000029640">
    <property type="component" value="Unassembled WGS sequence"/>
</dbReference>
<reference evidence="2 3" key="1">
    <citation type="journal article" date="2014" name="Genome Announc.">
        <title>Genome Sequence of Gammaproteobacterial Pseudohaliea rubra Type Strain DSM 19751, Isolated from Coastal Seawater of the Mediterranean Sea.</title>
        <authorList>
            <person name="Spring S."/>
            <person name="Fiebig A."/>
            <person name="Riedel T."/>
            <person name="Goker M."/>
            <person name="Klenk H.P."/>
        </authorList>
    </citation>
    <scope>NUCLEOTIDE SEQUENCE [LARGE SCALE GENOMIC DNA]</scope>
    <source>
        <strain evidence="2 3">DSM 19751</strain>
    </source>
</reference>
<name>A0A095VTH5_9GAMM</name>
<dbReference type="PANTHER" id="PTHR42951">
    <property type="entry name" value="METALLO-BETA-LACTAMASE DOMAIN-CONTAINING"/>
    <property type="match status" value="1"/>
</dbReference>
<dbReference type="SUPFAM" id="SSF56281">
    <property type="entry name" value="Metallo-hydrolase/oxidoreductase"/>
    <property type="match status" value="1"/>
</dbReference>
<organism evidence="2 3">
    <name type="scientific">Pseudohaliea rubra DSM 19751</name>
    <dbReference type="NCBI Taxonomy" id="1265313"/>
    <lineage>
        <taxon>Bacteria</taxon>
        <taxon>Pseudomonadati</taxon>
        <taxon>Pseudomonadota</taxon>
        <taxon>Gammaproteobacteria</taxon>
        <taxon>Cellvibrionales</taxon>
        <taxon>Halieaceae</taxon>
        <taxon>Pseudohaliea</taxon>
    </lineage>
</organism>
<dbReference type="Gene3D" id="3.60.15.10">
    <property type="entry name" value="Ribonuclease Z/Hydroxyacylglutathione hydrolase-like"/>
    <property type="match status" value="1"/>
</dbReference>
<dbReference type="AlphaFoldDB" id="A0A095VTH5"/>
<dbReference type="InterPro" id="IPR037482">
    <property type="entry name" value="ST1585_MBL-fold"/>
</dbReference>
<dbReference type="CDD" id="cd07726">
    <property type="entry name" value="ST1585-like_MBL-fold"/>
    <property type="match status" value="1"/>
</dbReference>
<dbReference type="HOGENOM" id="CLU_061385_1_0_6"/>
<dbReference type="SMART" id="SM00849">
    <property type="entry name" value="Lactamase_B"/>
    <property type="match status" value="1"/>
</dbReference>
<dbReference type="InterPro" id="IPR001279">
    <property type="entry name" value="Metallo-B-lactamas"/>
</dbReference>
<dbReference type="PANTHER" id="PTHR42951:SF22">
    <property type="entry name" value="METALLO BETA-LACTAMASE SUPERFAMILY LIPOPROTEIN"/>
    <property type="match status" value="1"/>
</dbReference>
<gene>
    <name evidence="2" type="ORF">HRUBRA_01079</name>
</gene>
<accession>A0A095VTH5</accession>
<evidence type="ECO:0000259" key="1">
    <source>
        <dbReference type="SMART" id="SM00849"/>
    </source>
</evidence>
<dbReference type="InterPro" id="IPR050855">
    <property type="entry name" value="NDM-1-like"/>
</dbReference>
<dbReference type="RefSeq" id="WP_052094402.1">
    <property type="nucleotide sequence ID" value="NZ_KN234752.1"/>
</dbReference>
<evidence type="ECO:0000313" key="2">
    <source>
        <dbReference type="EMBL" id="KGE04393.1"/>
    </source>
</evidence>
<sequence>MTPWRRLPGGITCIDAAYVAPGIACFYLLEGDGHYALIETGTAKSLPNLRATLAALGIAREQLRYVVPTHVHLDHAGAAGLYLREFPQAELLVHPRGARHLIDPGKLTASAIGVYGEESFRELYGEIVPAPPERVRTLADGESFTVGGRRLEAIHLRGHAEHHFCLWDEATRGWFTGDMFGISYDYLRLPAGAFLLPATTPTQFDPAAYRESIHTLASRDPAWLYLTHYSALAFDPAQVALLCDQLSAYEALGDRHGDALEAALRQCTESALATLTDAGTGASLAAKLHMDLALNAQGIAWRAQQLAAAEQ</sequence>
<dbReference type="Pfam" id="PF00753">
    <property type="entry name" value="Lactamase_B"/>
    <property type="match status" value="1"/>
</dbReference>
<dbReference type="eggNOG" id="COG0491">
    <property type="taxonomic scope" value="Bacteria"/>
</dbReference>
<dbReference type="EMBL" id="AUVB01000028">
    <property type="protein sequence ID" value="KGE04393.1"/>
    <property type="molecule type" value="Genomic_DNA"/>
</dbReference>
<dbReference type="STRING" id="1265313.HRUBRA_01079"/>
<protein>
    <submittedName>
        <fullName evidence="2">Beta-lactamase related protein</fullName>
    </submittedName>
</protein>
<keyword evidence="3" id="KW-1185">Reference proteome</keyword>
<dbReference type="InterPro" id="IPR036866">
    <property type="entry name" value="RibonucZ/Hydroxyglut_hydro"/>
</dbReference>
<proteinExistence type="predicted"/>
<feature type="domain" description="Metallo-beta-lactamase" evidence="1">
    <location>
        <begin position="22"/>
        <end position="228"/>
    </location>
</feature>
<comment type="caution">
    <text evidence="2">The sequence shown here is derived from an EMBL/GenBank/DDBJ whole genome shotgun (WGS) entry which is preliminary data.</text>
</comment>
<evidence type="ECO:0000313" key="3">
    <source>
        <dbReference type="Proteomes" id="UP000029640"/>
    </source>
</evidence>